<dbReference type="GeneID" id="106661758"/>
<dbReference type="Pfam" id="PF13926">
    <property type="entry name" value="DUF4211"/>
    <property type="match status" value="1"/>
</dbReference>
<accession>A0A8I6R7X3</accession>
<dbReference type="Proteomes" id="UP000494040">
    <property type="component" value="Unassembled WGS sequence"/>
</dbReference>
<dbReference type="EnsemblMetazoa" id="XM_014385360.2">
    <property type="protein sequence ID" value="XP_014240846.1"/>
    <property type="gene ID" value="LOC106661758"/>
</dbReference>
<feature type="region of interest" description="Disordered" evidence="1">
    <location>
        <begin position="442"/>
        <end position="483"/>
    </location>
</feature>
<dbReference type="InterPro" id="IPR025451">
    <property type="entry name" value="DUF4211"/>
</dbReference>
<dbReference type="PANTHER" id="PTHR14689:SF0">
    <property type="entry name" value="COILED-COIL DOMAIN-CONTAINING PROTEIN 82"/>
    <property type="match status" value="1"/>
</dbReference>
<evidence type="ECO:0000313" key="3">
    <source>
        <dbReference type="EnsemblMetazoa" id="XP_014240848.1"/>
    </source>
</evidence>
<dbReference type="RefSeq" id="XP_014240847.1">
    <property type="nucleotide sequence ID" value="XM_014385361.2"/>
</dbReference>
<evidence type="ECO:0000256" key="1">
    <source>
        <dbReference type="SAM" id="MobiDB-lite"/>
    </source>
</evidence>
<keyword evidence="4" id="KW-1185">Reference proteome</keyword>
<feature type="compositionally biased region" description="Basic and acidic residues" evidence="1">
    <location>
        <begin position="721"/>
        <end position="732"/>
    </location>
</feature>
<evidence type="ECO:0000259" key="2">
    <source>
        <dbReference type="Pfam" id="PF13926"/>
    </source>
</evidence>
<proteinExistence type="predicted"/>
<dbReference type="KEGG" id="clec:106661758"/>
<dbReference type="PANTHER" id="PTHR14689">
    <property type="entry name" value="PHORBOL-ESTER_DAG-TYPE DOMAIN-CONTAINING PROTEIN"/>
    <property type="match status" value="1"/>
</dbReference>
<organism evidence="3 4">
    <name type="scientific">Cimex lectularius</name>
    <name type="common">Bed bug</name>
    <name type="synonym">Acanthia lectularia</name>
    <dbReference type="NCBI Taxonomy" id="79782"/>
    <lineage>
        <taxon>Eukaryota</taxon>
        <taxon>Metazoa</taxon>
        <taxon>Ecdysozoa</taxon>
        <taxon>Arthropoda</taxon>
        <taxon>Hexapoda</taxon>
        <taxon>Insecta</taxon>
        <taxon>Pterygota</taxon>
        <taxon>Neoptera</taxon>
        <taxon>Paraneoptera</taxon>
        <taxon>Hemiptera</taxon>
        <taxon>Heteroptera</taxon>
        <taxon>Panheteroptera</taxon>
        <taxon>Cimicomorpha</taxon>
        <taxon>Cimicidae</taxon>
        <taxon>Cimex</taxon>
    </lineage>
</organism>
<dbReference type="EnsemblMetazoa" id="XM_014385361.2">
    <property type="protein sequence ID" value="XP_014240847.1"/>
    <property type="gene ID" value="LOC106661758"/>
</dbReference>
<dbReference type="GO" id="GO:0005634">
    <property type="term" value="C:nucleus"/>
    <property type="evidence" value="ECO:0007669"/>
    <property type="project" value="TreeGrafter"/>
</dbReference>
<dbReference type="OrthoDB" id="21499at2759"/>
<feature type="compositionally biased region" description="Basic residues" evidence="1">
    <location>
        <begin position="706"/>
        <end position="720"/>
    </location>
</feature>
<feature type="region of interest" description="Disordered" evidence="1">
    <location>
        <begin position="203"/>
        <end position="247"/>
    </location>
</feature>
<dbReference type="AlphaFoldDB" id="A0A8I6R7X3"/>
<sequence>MDPVGPWSAYAASYNRLTSGGFQNGQSELHHLGTGGGPVQASSTTSQLLFQAHANSSFANTASPFNHNGFLSPPPVPYEAVFTPLFHQKAHYRPLKQTEAYNVAPTGNMFDQNNSSIGWPQNNQLPSPFGILPHESVPNSAKPYENFNHFSQPFNTQLDYKNSPYDPKKCPPSPTKTNSFYSESNFKPVDYPKFQNGHLQQSCAGSMPPKEYRIPQPPRQFTQRTEKAREFTPPTKPLHQMDQSERRENEIQSSPISFAMMDGHRNFHKLRTQQYHLNQQHYRFSSADDYRNKASDVFSSNSATADCAAVKRPSPLHQQSPIQVTQSPVYPLYNSPMTSISSPSPVQHDICYNKTEVSPPIDASLPRNVTNYHSVITRSDKNFPDNRFERPDYNKHWDERQRKFLNYDVQVPQKQQYLDSAPQVALQDLSSCRGDPMSLVKTLQQQQPEKVLEDKQRRTKSSEKPDDYYGRVPPPAHHNGNLQNQNSYYEFERWNIPPPKMFSNSPVTFTSQSTLSNFTGVQHQSIVVPPLPYFPAFHVPSVQPNDEADTEKTRPKSVPNIEEELSFLSEENFPWDNMKERKILAPNPRASFMSSYVKFLQGDKDSSPPPNPRPIPRTTWVLSKSMANPSIKQSDFPADPQDDPRYFPLPRTSQERNFDSSQSEWSENELGFNPRCETNNNNQENVKEHWENKEEVDTNKLDKNPKQTKKKKRRKRMNRRNKGDDFPLPRRECAKRKAKDKLGNLNEEIEGDELQFSDLDPAWSPDSSDEDEIILSKRKRNHTKKKTRIKHKPEKVKTLENFQPVNSNTDKYVDKNIIKKPHAVVSPMPSASAKSHAQFPFNVGDFVVLQTDMILANPPIWRVKEKAMLQKFTHFVKNGVLFYINLPCFTGWSPESKNVYEKVSVKTISQTKHETVVQMISTGLHVITSGRDIIAESMNENSKYQDNFEVYIQTLFSQALDSNFLTEIFQEKDEYFLDNVKVIDTFSNELLMRLKKVLAWPNVVTETAAKLPSYKIVQGPISSSRCICGIHGGASGVMLCGSTYHSETLSPTDENVPSLETSLCQTCIQYFEVLHRLCHQKFSLYAVCVDKVNEKRAIDFDKDTTVLLNELLADDVWLTEIFKLTRSFWGYVEKVIYDIQRIKKNKEFSMCQ</sequence>
<dbReference type="RefSeq" id="XP_014240846.1">
    <property type="nucleotide sequence ID" value="XM_014385360.2"/>
</dbReference>
<feature type="domain" description="DUF4211" evidence="2">
    <location>
        <begin position="937"/>
        <end position="1049"/>
    </location>
</feature>
<name>A0A8I6R7X3_CIMLE</name>
<feature type="compositionally biased region" description="Basic and acidic residues" evidence="1">
    <location>
        <begin position="450"/>
        <end position="469"/>
    </location>
</feature>
<feature type="region of interest" description="Disordered" evidence="1">
    <location>
        <begin position="630"/>
        <end position="742"/>
    </location>
</feature>
<dbReference type="RefSeq" id="XP_014240848.1">
    <property type="nucleotide sequence ID" value="XM_014385362.2"/>
</dbReference>
<dbReference type="EnsemblMetazoa" id="XM_014385362.2">
    <property type="protein sequence ID" value="XP_014240848.1"/>
    <property type="gene ID" value="LOC106661758"/>
</dbReference>
<feature type="compositionally biased region" description="Basic and acidic residues" evidence="1">
    <location>
        <begin position="685"/>
        <end position="705"/>
    </location>
</feature>
<reference evidence="3" key="1">
    <citation type="submission" date="2022-01" db="UniProtKB">
        <authorList>
            <consortium name="EnsemblMetazoa"/>
        </authorList>
    </citation>
    <scope>IDENTIFICATION</scope>
</reference>
<evidence type="ECO:0000313" key="4">
    <source>
        <dbReference type="Proteomes" id="UP000494040"/>
    </source>
</evidence>
<protein>
    <recommendedName>
        <fullName evidence="2">DUF4211 domain-containing protein</fullName>
    </recommendedName>
</protein>